<gene>
    <name evidence="1" type="ORF">D3H66_19575</name>
</gene>
<proteinExistence type="predicted"/>
<sequence>METAFFDNDEYCMVLVHAICRRYRHLDSAAQHKALLGDLRPIIYVHPRPDTFTTLLTETLSRQGRKYLSDQDNWESDLTKLISALNNALFVRTKTDEIHSTWSEDDRHISQFQTDGKFMELLLHYAPVVPPACIALQLVRYINGYPAIPHSITAAVVTMIFRNLPHIDLLEESPMMEPAIRDEYYIPDRDPRLSYALYLADTLYSYL</sequence>
<protein>
    <submittedName>
        <fullName evidence="1">Uncharacterized protein</fullName>
    </submittedName>
</protein>
<dbReference type="RefSeq" id="WP_149608108.1">
    <property type="nucleotide sequence ID" value="NZ_VTZD01000024.1"/>
</dbReference>
<organism evidence="1 2">
    <name type="scientific">Citrobacter portucalensis</name>
    <dbReference type="NCBI Taxonomy" id="1639133"/>
    <lineage>
        <taxon>Bacteria</taxon>
        <taxon>Pseudomonadati</taxon>
        <taxon>Pseudomonadota</taxon>
        <taxon>Gammaproteobacteria</taxon>
        <taxon>Enterobacterales</taxon>
        <taxon>Enterobacteriaceae</taxon>
        <taxon>Citrobacter</taxon>
        <taxon>Citrobacter freundii complex</taxon>
    </lineage>
</organism>
<evidence type="ECO:0000313" key="1">
    <source>
        <dbReference type="EMBL" id="KAA1141975.1"/>
    </source>
</evidence>
<evidence type="ECO:0000313" key="2">
    <source>
        <dbReference type="Proteomes" id="UP000323297"/>
    </source>
</evidence>
<dbReference type="Proteomes" id="UP000323297">
    <property type="component" value="Unassembled WGS sequence"/>
</dbReference>
<dbReference type="EMBL" id="VTZD01000024">
    <property type="protein sequence ID" value="KAA1141975.1"/>
    <property type="molecule type" value="Genomic_DNA"/>
</dbReference>
<accession>A0A5B0SWJ7</accession>
<reference evidence="1 2" key="1">
    <citation type="submission" date="2019-08" db="EMBL/GenBank/DDBJ databases">
        <title>Draft genome sequence of Citrobacter portucalensis strain isolated from green turtle.</title>
        <authorList>
            <person name="Fernandes M.R."/>
            <person name="Sellera F.P."/>
            <person name="Goldeberg D.W."/>
            <person name="Costa D.C."/>
            <person name="Lincopan N."/>
        </authorList>
    </citation>
    <scope>NUCLEOTIDE SEQUENCE [LARGE SCALE GENOMIC DNA]</scope>
    <source>
        <strain evidence="1 2">TV06</strain>
    </source>
</reference>
<name>A0A5B0SWJ7_9ENTR</name>
<comment type="caution">
    <text evidence="1">The sequence shown here is derived from an EMBL/GenBank/DDBJ whole genome shotgun (WGS) entry which is preliminary data.</text>
</comment>
<dbReference type="AlphaFoldDB" id="A0A5B0SWJ7"/>